<reference evidence="6" key="1">
    <citation type="submission" date="2021-01" db="EMBL/GenBank/DDBJ databases">
        <authorList>
            <person name="Zahm M."/>
            <person name="Roques C."/>
            <person name="Cabau C."/>
            <person name="Klopp C."/>
            <person name="Donnadieu C."/>
            <person name="Jouanno E."/>
            <person name="Lampietro C."/>
            <person name="Louis A."/>
            <person name="Herpin A."/>
            <person name="Echchiki A."/>
            <person name="Berthelot C."/>
            <person name="Parey E."/>
            <person name="Roest-Crollius H."/>
            <person name="Braasch I."/>
            <person name="Postlethwait J."/>
            <person name="Bobe J."/>
            <person name="Montfort J."/>
            <person name="Bouchez O."/>
            <person name="Begum T."/>
            <person name="Mejri S."/>
            <person name="Adams A."/>
            <person name="Chen W.-J."/>
            <person name="Guiguen Y."/>
        </authorList>
    </citation>
    <scope>NUCLEOTIDE SEQUENCE</scope>
    <source>
        <strain evidence="6">YG-15Mar2019-1</strain>
        <tissue evidence="6">Brain</tissue>
    </source>
</reference>
<feature type="compositionally biased region" description="Basic residues" evidence="4">
    <location>
        <begin position="203"/>
        <end position="213"/>
    </location>
</feature>
<comment type="caution">
    <text evidence="6">The sequence shown here is derived from an EMBL/GenBank/DDBJ whole genome shotgun (WGS) entry which is preliminary data.</text>
</comment>
<keyword evidence="7" id="KW-1185">Reference proteome</keyword>
<dbReference type="GO" id="GO:0030246">
    <property type="term" value="F:carbohydrate binding"/>
    <property type="evidence" value="ECO:0007669"/>
    <property type="project" value="UniProtKB-UniRule"/>
</dbReference>
<feature type="domain" description="Galectin" evidence="5">
    <location>
        <begin position="17"/>
        <end position="148"/>
    </location>
</feature>
<keyword evidence="1 3" id="KW-0430">Lectin</keyword>
<evidence type="ECO:0000256" key="1">
    <source>
        <dbReference type="ARBA" id="ARBA00022734"/>
    </source>
</evidence>
<dbReference type="PANTHER" id="PTHR11346">
    <property type="entry name" value="GALECTIN"/>
    <property type="match status" value="1"/>
</dbReference>
<dbReference type="SMART" id="SM00276">
    <property type="entry name" value="GLECT"/>
    <property type="match status" value="1"/>
</dbReference>
<dbReference type="InterPro" id="IPR044156">
    <property type="entry name" value="Galectin-like"/>
</dbReference>
<evidence type="ECO:0000256" key="3">
    <source>
        <dbReference type="RuleBase" id="RU102079"/>
    </source>
</evidence>
<dbReference type="PROSITE" id="PS51304">
    <property type="entry name" value="GALECTIN"/>
    <property type="match status" value="1"/>
</dbReference>
<accession>A0A9D3PWM6</accession>
<dbReference type="AlphaFoldDB" id="A0A9D3PWM6"/>
<evidence type="ECO:0000256" key="2">
    <source>
        <dbReference type="ARBA" id="ARBA00022737"/>
    </source>
</evidence>
<evidence type="ECO:0000256" key="4">
    <source>
        <dbReference type="SAM" id="MobiDB-lite"/>
    </source>
</evidence>
<dbReference type="Pfam" id="PF00337">
    <property type="entry name" value="Gal-bind_lectin"/>
    <property type="match status" value="1"/>
</dbReference>
<evidence type="ECO:0000259" key="5">
    <source>
        <dbReference type="PROSITE" id="PS51304"/>
    </source>
</evidence>
<evidence type="ECO:0000313" key="6">
    <source>
        <dbReference type="EMBL" id="KAG7470551.1"/>
    </source>
</evidence>
<dbReference type="Proteomes" id="UP001046870">
    <property type="component" value="Chromosome 9"/>
</dbReference>
<name>A0A9D3PWM6_MEGAT</name>
<dbReference type="PANTHER" id="PTHR11346:SF32">
    <property type="entry name" value="GALECTIN-4"/>
    <property type="match status" value="1"/>
</dbReference>
<proteinExistence type="predicted"/>
<dbReference type="SMART" id="SM00908">
    <property type="entry name" value="Gal-bind_lectin"/>
    <property type="match status" value="1"/>
</dbReference>
<sequence>MAFFNQQQPFFNPGVPFTGSIQGGLQEGKVITVTGRVLPQAQRFHVNFQCGSKQGSDIAFHFNPRYDSNPGYVVANTFQERWGIEERKQQAPIPRGSNFTLTFLVNRDFYTVTANGSHFMDYKHRLPIGRVNTIAVDGGVEVHSISFSSPQSQIPAQPGFAPQYAAQPGFPPQYAAQPGFPPQYAAQPGFPGFPQPGYPVPRGRNRSGKKFHQGKLSIMTTAC</sequence>
<dbReference type="SUPFAM" id="SSF49899">
    <property type="entry name" value="Concanavalin A-like lectins/glucanases"/>
    <property type="match status" value="1"/>
</dbReference>
<dbReference type="FunFam" id="2.60.120.200:FF:000078">
    <property type="entry name" value="Galectin"/>
    <property type="match status" value="1"/>
</dbReference>
<evidence type="ECO:0000313" key="7">
    <source>
        <dbReference type="Proteomes" id="UP001046870"/>
    </source>
</evidence>
<dbReference type="InterPro" id="IPR001079">
    <property type="entry name" value="Galectin_CRD"/>
</dbReference>
<dbReference type="OrthoDB" id="6251307at2759"/>
<dbReference type="EMBL" id="JAFDVH010000009">
    <property type="protein sequence ID" value="KAG7470551.1"/>
    <property type="molecule type" value="Genomic_DNA"/>
</dbReference>
<dbReference type="CDD" id="cd00070">
    <property type="entry name" value="GLECT"/>
    <property type="match status" value="1"/>
</dbReference>
<gene>
    <name evidence="6" type="ORF">MATL_G00114990</name>
</gene>
<feature type="region of interest" description="Disordered" evidence="4">
    <location>
        <begin position="186"/>
        <end position="223"/>
    </location>
</feature>
<keyword evidence="2" id="KW-0677">Repeat</keyword>
<dbReference type="Gene3D" id="2.60.120.200">
    <property type="match status" value="1"/>
</dbReference>
<organism evidence="6 7">
    <name type="scientific">Megalops atlanticus</name>
    <name type="common">Tarpon</name>
    <name type="synonym">Clupea gigantea</name>
    <dbReference type="NCBI Taxonomy" id="7932"/>
    <lineage>
        <taxon>Eukaryota</taxon>
        <taxon>Metazoa</taxon>
        <taxon>Chordata</taxon>
        <taxon>Craniata</taxon>
        <taxon>Vertebrata</taxon>
        <taxon>Euteleostomi</taxon>
        <taxon>Actinopterygii</taxon>
        <taxon>Neopterygii</taxon>
        <taxon>Teleostei</taxon>
        <taxon>Elopiformes</taxon>
        <taxon>Megalopidae</taxon>
        <taxon>Megalops</taxon>
    </lineage>
</organism>
<dbReference type="InterPro" id="IPR013320">
    <property type="entry name" value="ConA-like_dom_sf"/>
</dbReference>
<protein>
    <recommendedName>
        <fullName evidence="3">Galectin</fullName>
    </recommendedName>
</protein>